<dbReference type="AlphaFoldDB" id="A0A521G3H9"/>
<proteinExistence type="predicted"/>
<gene>
    <name evidence="1" type="ORF">CDV28_10788</name>
</gene>
<evidence type="ECO:0000313" key="1">
    <source>
        <dbReference type="EMBL" id="TAA75441.1"/>
    </source>
</evidence>
<dbReference type="Proteomes" id="UP000316238">
    <property type="component" value="Unassembled WGS sequence"/>
</dbReference>
<dbReference type="Gene3D" id="3.40.50.300">
    <property type="entry name" value="P-loop containing nucleotide triphosphate hydrolases"/>
    <property type="match status" value="1"/>
</dbReference>
<dbReference type="InterPro" id="IPR052732">
    <property type="entry name" value="Cell-binding_unc_protein"/>
</dbReference>
<dbReference type="PANTHER" id="PTHR43883">
    <property type="entry name" value="SLR0207 PROTEIN"/>
    <property type="match status" value="1"/>
</dbReference>
<dbReference type="InterPro" id="IPR027417">
    <property type="entry name" value="P-loop_NTPase"/>
</dbReference>
<dbReference type="SUPFAM" id="SSF52540">
    <property type="entry name" value="P-loop containing nucleoside triphosphate hydrolases"/>
    <property type="match status" value="1"/>
</dbReference>
<sequence>MPSERTIYIFFGLIASGKSFLAEHFAAERGLPYFNSDRVRKELAGIAATERRPDGIGQGIYTPELSAKTYQTMLARAEESLQNGAAGVILDGSYSIAAGRSEVRRLAESVGAKTLFILCSCSEAETKRRLELRAKDPNAVSDGRWEIFVRQRETFAQPDELPPELLLRLNTEAEPEALLRQINLHHQGIGND</sequence>
<comment type="caution">
    <text evidence="1">The sequence shown here is derived from an EMBL/GenBank/DDBJ whole genome shotgun (WGS) entry which is preliminary data.</text>
</comment>
<dbReference type="Pfam" id="PF13671">
    <property type="entry name" value="AAA_33"/>
    <property type="match status" value="1"/>
</dbReference>
<protein>
    <recommendedName>
        <fullName evidence="3">AAA domain-containing protein</fullName>
    </recommendedName>
</protein>
<organism evidence="1 2">
    <name type="scientific">Candidatus Electronema aureum</name>
    <dbReference type="NCBI Taxonomy" id="2005002"/>
    <lineage>
        <taxon>Bacteria</taxon>
        <taxon>Pseudomonadati</taxon>
        <taxon>Thermodesulfobacteriota</taxon>
        <taxon>Desulfobulbia</taxon>
        <taxon>Desulfobulbales</taxon>
        <taxon>Desulfobulbaceae</taxon>
        <taxon>Candidatus Electronema</taxon>
    </lineage>
</organism>
<evidence type="ECO:0008006" key="3">
    <source>
        <dbReference type="Google" id="ProtNLM"/>
    </source>
</evidence>
<accession>A0A521G3H9</accession>
<name>A0A521G3H9_9BACT</name>
<keyword evidence="2" id="KW-1185">Reference proteome</keyword>
<evidence type="ECO:0000313" key="2">
    <source>
        <dbReference type="Proteomes" id="UP000316238"/>
    </source>
</evidence>
<dbReference type="PANTHER" id="PTHR43883:SF1">
    <property type="entry name" value="GLUCONOKINASE"/>
    <property type="match status" value="1"/>
</dbReference>
<dbReference type="EMBL" id="NQJD01000007">
    <property type="protein sequence ID" value="TAA75441.1"/>
    <property type="molecule type" value="Genomic_DNA"/>
</dbReference>
<reference evidence="1" key="1">
    <citation type="submission" date="2017-07" db="EMBL/GenBank/DDBJ databases">
        <title>The cable genome - Insights into the physiology and evolution of filamentous bacteria capable of sulfide oxidation via long distance electron transfer.</title>
        <authorList>
            <person name="Thorup C."/>
            <person name="Bjerg J.T."/>
            <person name="Schreiber L."/>
            <person name="Nielsen L.P."/>
            <person name="Kjeldsen K.U."/>
            <person name="Boesen T."/>
            <person name="Boggild A."/>
            <person name="Meysman F."/>
            <person name="Geelhoed J."/>
            <person name="Schramm A."/>
        </authorList>
    </citation>
    <scope>NUCLEOTIDE SEQUENCE [LARGE SCALE GENOMIC DNA]</scope>
    <source>
        <strain evidence="1">GS</strain>
    </source>
</reference>